<evidence type="ECO:0000256" key="10">
    <source>
        <dbReference type="ARBA" id="ARBA00025320"/>
    </source>
</evidence>
<feature type="transmembrane region" description="Helical" evidence="13">
    <location>
        <begin position="21"/>
        <end position="51"/>
    </location>
</feature>
<evidence type="ECO:0000256" key="6">
    <source>
        <dbReference type="ARBA" id="ARBA00022692"/>
    </source>
</evidence>
<keyword evidence="15" id="KW-1185">Reference proteome</keyword>
<dbReference type="EMBL" id="LHQM01000020">
    <property type="protein sequence ID" value="KPJ22308.1"/>
    <property type="molecule type" value="Genomic_DNA"/>
</dbReference>
<feature type="transmembrane region" description="Helical" evidence="13">
    <location>
        <begin position="159"/>
        <end position="179"/>
    </location>
</feature>
<gene>
    <name evidence="14" type="ORF">AKK44_05375</name>
</gene>
<evidence type="ECO:0000313" key="14">
    <source>
        <dbReference type="EMBL" id="KPJ22308.1"/>
    </source>
</evidence>
<comment type="function">
    <text evidence="10">Part of the binding-protein-dependent transport system for heme-iron. Responsible for the translocation of the substrate across the membrane.</text>
</comment>
<keyword evidence="9 13" id="KW-0472">Membrane</keyword>
<name>A0A0P6S7L3_9STRE</name>
<dbReference type="PANTHER" id="PTHR30472:SF21">
    <property type="entry name" value="HEME-IRON TRANSPORT SYSTEM PERMEASE PROTEIN ISDF-RELATED"/>
    <property type="match status" value="1"/>
</dbReference>
<feature type="transmembrane region" description="Helical" evidence="13">
    <location>
        <begin position="103"/>
        <end position="122"/>
    </location>
</feature>
<evidence type="ECO:0000256" key="12">
    <source>
        <dbReference type="ARBA" id="ARBA00031465"/>
    </source>
</evidence>
<evidence type="ECO:0000313" key="15">
    <source>
        <dbReference type="Proteomes" id="UP000049578"/>
    </source>
</evidence>
<keyword evidence="8" id="KW-0408">Iron</keyword>
<evidence type="ECO:0000256" key="5">
    <source>
        <dbReference type="ARBA" id="ARBA00022475"/>
    </source>
</evidence>
<evidence type="ECO:0000256" key="7">
    <source>
        <dbReference type="ARBA" id="ARBA00022989"/>
    </source>
</evidence>
<dbReference type="FunFam" id="1.10.3470.10:FF:000001">
    <property type="entry name" value="Vitamin B12 ABC transporter permease BtuC"/>
    <property type="match status" value="1"/>
</dbReference>
<dbReference type="AlphaFoldDB" id="A0A0P6S7L3"/>
<reference evidence="14 15" key="1">
    <citation type="submission" date="2015-08" db="EMBL/GenBank/DDBJ databases">
        <title>Genome sequence of Streptococcus phocae subsp. phocae ATCC 51973T isolated from liver specimen obtained from seal.</title>
        <authorList>
            <person name="Avendano-Herrera R."/>
        </authorList>
    </citation>
    <scope>NUCLEOTIDE SEQUENCE [LARGE SCALE GENOMIC DNA]</scope>
    <source>
        <strain evidence="14 15">ATCC 51973</strain>
    </source>
</reference>
<dbReference type="Pfam" id="PF01032">
    <property type="entry name" value="FecCD"/>
    <property type="match status" value="1"/>
</dbReference>
<comment type="subcellular location">
    <subcellularLocation>
        <location evidence="1">Cell membrane</location>
        <topology evidence="1">Multi-pass membrane protein</topology>
    </subcellularLocation>
</comment>
<accession>A0A0P6S7L3</accession>
<keyword evidence="6 13" id="KW-0812">Transmembrane</keyword>
<sequence length="340" mass="36391">MSEMSNKNDQTIMLKKRRLKLIYFILLGVCLLLLGLHAISVGGLSVSYRTIFEGLFVSYNPEVALIYDLRFPRVVIALLAGGAIAVSGVLFQSVLKNPIADPAIIGVCSGASFMVLLSSVFLPHLLLYGPLLSFVGGGLSFALIYTLSWRKGLQPIRIILTGIAINALFMGLSNALVGFSASSSPVVNALISGNISQKTWGDVGILLPYTCVGLVLAVLVSKQCDLLLLDDKVIRNLGIDSNYLRLGISLLAILLASVATSVVGLVSFLGLIVPHIGRLLVGNKHIFLIPFSALMGAFVFLLADTLGRSLAYPLEISPAIVMSVIGGPYFIYLLRRSDLI</sequence>
<feature type="transmembrane region" description="Helical" evidence="13">
    <location>
        <begin position="71"/>
        <end position="91"/>
    </location>
</feature>
<feature type="transmembrane region" description="Helical" evidence="13">
    <location>
        <begin position="310"/>
        <end position="332"/>
    </location>
</feature>
<dbReference type="Proteomes" id="UP000049578">
    <property type="component" value="Unassembled WGS sequence"/>
</dbReference>
<evidence type="ECO:0000256" key="9">
    <source>
        <dbReference type="ARBA" id="ARBA00023136"/>
    </source>
</evidence>
<keyword evidence="5" id="KW-1003">Cell membrane</keyword>
<evidence type="ECO:0000256" key="4">
    <source>
        <dbReference type="ARBA" id="ARBA00022448"/>
    </source>
</evidence>
<evidence type="ECO:0000256" key="1">
    <source>
        <dbReference type="ARBA" id="ARBA00004651"/>
    </source>
</evidence>
<evidence type="ECO:0000256" key="2">
    <source>
        <dbReference type="ARBA" id="ARBA00007935"/>
    </source>
</evidence>
<feature type="transmembrane region" description="Helical" evidence="13">
    <location>
        <begin position="242"/>
        <end position="273"/>
    </location>
</feature>
<feature type="transmembrane region" description="Helical" evidence="13">
    <location>
        <begin position="128"/>
        <end position="147"/>
    </location>
</feature>
<comment type="similarity">
    <text evidence="2">Belongs to the binding-protein-dependent transport system permease family. FecCD subfamily.</text>
</comment>
<evidence type="ECO:0000256" key="13">
    <source>
        <dbReference type="SAM" id="Phobius"/>
    </source>
</evidence>
<dbReference type="GO" id="GO:0033214">
    <property type="term" value="P:siderophore-iron import into cell"/>
    <property type="evidence" value="ECO:0007669"/>
    <property type="project" value="TreeGrafter"/>
</dbReference>
<dbReference type="Gene3D" id="1.10.3470.10">
    <property type="entry name" value="ABC transporter involved in vitamin B12 uptake, BtuC"/>
    <property type="match status" value="1"/>
</dbReference>
<dbReference type="PATRIC" id="fig|119224.3.peg.616"/>
<evidence type="ECO:0000256" key="3">
    <source>
        <dbReference type="ARBA" id="ARBA00018524"/>
    </source>
</evidence>
<dbReference type="InterPro" id="IPR000522">
    <property type="entry name" value="ABC_transptr_permease_BtuC"/>
</dbReference>
<dbReference type="GO" id="GO:0005886">
    <property type="term" value="C:plasma membrane"/>
    <property type="evidence" value="ECO:0007669"/>
    <property type="project" value="UniProtKB-SubCell"/>
</dbReference>
<proteinExistence type="inferred from homology"/>
<keyword evidence="7 13" id="KW-1133">Transmembrane helix</keyword>
<protein>
    <recommendedName>
        <fullName evidence="3">Probable heme-iron transport system permease protein IsdF</fullName>
    </recommendedName>
    <alternativeName>
        <fullName evidence="12">Iron-regulated surface determinant protein F</fullName>
    </alternativeName>
    <alternativeName>
        <fullName evidence="11">Staphylococcal iron-regulated protein G</fullName>
    </alternativeName>
</protein>
<dbReference type="InterPro" id="IPR037294">
    <property type="entry name" value="ABC_BtuC-like"/>
</dbReference>
<dbReference type="GO" id="GO:0022857">
    <property type="term" value="F:transmembrane transporter activity"/>
    <property type="evidence" value="ECO:0007669"/>
    <property type="project" value="InterPro"/>
</dbReference>
<dbReference type="PANTHER" id="PTHR30472">
    <property type="entry name" value="FERRIC ENTEROBACTIN TRANSPORT SYSTEM PERMEASE PROTEIN"/>
    <property type="match status" value="1"/>
</dbReference>
<feature type="transmembrane region" description="Helical" evidence="13">
    <location>
        <begin position="285"/>
        <end position="303"/>
    </location>
</feature>
<evidence type="ECO:0000256" key="8">
    <source>
        <dbReference type="ARBA" id="ARBA00023004"/>
    </source>
</evidence>
<dbReference type="STRING" id="119224.AKK44_05375"/>
<keyword evidence="4" id="KW-0813">Transport</keyword>
<comment type="caution">
    <text evidence="14">The sequence shown here is derived from an EMBL/GenBank/DDBJ whole genome shotgun (WGS) entry which is preliminary data.</text>
</comment>
<evidence type="ECO:0000256" key="11">
    <source>
        <dbReference type="ARBA" id="ARBA00031149"/>
    </source>
</evidence>
<organism evidence="14 15">
    <name type="scientific">Streptococcus phocae</name>
    <dbReference type="NCBI Taxonomy" id="119224"/>
    <lineage>
        <taxon>Bacteria</taxon>
        <taxon>Bacillati</taxon>
        <taxon>Bacillota</taxon>
        <taxon>Bacilli</taxon>
        <taxon>Lactobacillales</taxon>
        <taxon>Streptococcaceae</taxon>
        <taxon>Streptococcus</taxon>
    </lineage>
</organism>
<dbReference type="RefSeq" id="WP_054278846.1">
    <property type="nucleotide sequence ID" value="NZ_LHQM01000020.1"/>
</dbReference>
<dbReference type="SUPFAM" id="SSF81345">
    <property type="entry name" value="ABC transporter involved in vitamin B12 uptake, BtuC"/>
    <property type="match status" value="1"/>
</dbReference>
<dbReference type="CDD" id="cd06550">
    <property type="entry name" value="TM_ABC_iron-siderophores_like"/>
    <property type="match status" value="1"/>
</dbReference>